<gene>
    <name evidence="2" type="ORF">PanWU01x14_047160</name>
</gene>
<evidence type="ECO:0000256" key="1">
    <source>
        <dbReference type="SAM" id="Phobius"/>
    </source>
</evidence>
<comment type="caution">
    <text evidence="2">The sequence shown here is derived from an EMBL/GenBank/DDBJ whole genome shotgun (WGS) entry which is preliminary data.</text>
</comment>
<keyword evidence="3" id="KW-1185">Reference proteome</keyword>
<evidence type="ECO:0000313" key="2">
    <source>
        <dbReference type="EMBL" id="PON74999.1"/>
    </source>
</evidence>
<feature type="transmembrane region" description="Helical" evidence="1">
    <location>
        <begin position="89"/>
        <end position="115"/>
    </location>
</feature>
<dbReference type="PANTHER" id="PTHR35508">
    <property type="entry name" value="VOLTAGE-DEPENDENT L-TYPE CALCIUM CHANNEL SUBUNIT"/>
    <property type="match status" value="1"/>
</dbReference>
<protein>
    <submittedName>
        <fullName evidence="2">Voltage-dependent L-type calcium channel subunit</fullName>
    </submittedName>
</protein>
<keyword evidence="1" id="KW-0812">Transmembrane</keyword>
<dbReference type="AlphaFoldDB" id="A0A2P5DNY4"/>
<name>A0A2P5DNY4_PARAD</name>
<keyword evidence="1" id="KW-1133">Transmembrane helix</keyword>
<evidence type="ECO:0000313" key="3">
    <source>
        <dbReference type="Proteomes" id="UP000237105"/>
    </source>
</evidence>
<accession>A0A2P5DNY4</accession>
<sequence>MAENSNGGLYVANEADTKGAHRDENTLYGVLRRLISSIFFPDSTTAAATPLLHRIKSAIAENAPLLPEASKNTARNVLLWTKRGSPLRALLVISVGTITLVAMTGLLVFTLFFLVATFNAIVISLLISLAAAGGFLALFFAGVTAVYIGALSIAAFVISATAISTIVAILIATGWIGFFCTLWLATKKSVGLAKHSLSVTGSALSAYSTARHARHHPVVDKDSD</sequence>
<dbReference type="STRING" id="3476.A0A2P5DNY4"/>
<dbReference type="Proteomes" id="UP000237105">
    <property type="component" value="Unassembled WGS sequence"/>
</dbReference>
<dbReference type="OrthoDB" id="1925129at2759"/>
<dbReference type="EMBL" id="JXTB01000026">
    <property type="protein sequence ID" value="PON74999.1"/>
    <property type="molecule type" value="Genomic_DNA"/>
</dbReference>
<feature type="transmembrane region" description="Helical" evidence="1">
    <location>
        <begin position="122"/>
        <end position="148"/>
    </location>
</feature>
<dbReference type="PANTHER" id="PTHR35508:SF1">
    <property type="entry name" value="VOLTAGE-DEPENDENT L-TYPE CALCIUM CHANNEL SUBUNIT"/>
    <property type="match status" value="1"/>
</dbReference>
<organism evidence="2 3">
    <name type="scientific">Parasponia andersonii</name>
    <name type="common">Sponia andersonii</name>
    <dbReference type="NCBI Taxonomy" id="3476"/>
    <lineage>
        <taxon>Eukaryota</taxon>
        <taxon>Viridiplantae</taxon>
        <taxon>Streptophyta</taxon>
        <taxon>Embryophyta</taxon>
        <taxon>Tracheophyta</taxon>
        <taxon>Spermatophyta</taxon>
        <taxon>Magnoliopsida</taxon>
        <taxon>eudicotyledons</taxon>
        <taxon>Gunneridae</taxon>
        <taxon>Pentapetalae</taxon>
        <taxon>rosids</taxon>
        <taxon>fabids</taxon>
        <taxon>Rosales</taxon>
        <taxon>Cannabaceae</taxon>
        <taxon>Parasponia</taxon>
    </lineage>
</organism>
<proteinExistence type="predicted"/>
<reference evidence="3" key="1">
    <citation type="submission" date="2016-06" db="EMBL/GenBank/DDBJ databases">
        <title>Parallel loss of symbiosis genes in relatives of nitrogen-fixing non-legume Parasponia.</title>
        <authorList>
            <person name="Van Velzen R."/>
            <person name="Holmer R."/>
            <person name="Bu F."/>
            <person name="Rutten L."/>
            <person name="Van Zeijl A."/>
            <person name="Liu W."/>
            <person name="Santuari L."/>
            <person name="Cao Q."/>
            <person name="Sharma T."/>
            <person name="Shen D."/>
            <person name="Roswanjaya Y."/>
            <person name="Wardhani T."/>
            <person name="Kalhor M.S."/>
            <person name="Jansen J."/>
            <person name="Van den Hoogen J."/>
            <person name="Gungor B."/>
            <person name="Hartog M."/>
            <person name="Hontelez J."/>
            <person name="Verver J."/>
            <person name="Yang W.-C."/>
            <person name="Schijlen E."/>
            <person name="Repin R."/>
            <person name="Schilthuizen M."/>
            <person name="Schranz E."/>
            <person name="Heidstra R."/>
            <person name="Miyata K."/>
            <person name="Fedorova E."/>
            <person name="Kohlen W."/>
            <person name="Bisseling T."/>
            <person name="Smit S."/>
            <person name="Geurts R."/>
        </authorList>
    </citation>
    <scope>NUCLEOTIDE SEQUENCE [LARGE SCALE GENOMIC DNA]</scope>
    <source>
        <strain evidence="3">cv. WU1-14</strain>
    </source>
</reference>
<keyword evidence="1" id="KW-0472">Membrane</keyword>
<feature type="transmembrane region" description="Helical" evidence="1">
    <location>
        <begin position="154"/>
        <end position="185"/>
    </location>
</feature>